<comment type="caution">
    <text evidence="1">The sequence shown here is derived from an EMBL/GenBank/DDBJ whole genome shotgun (WGS) entry which is preliminary data.</text>
</comment>
<reference evidence="1 2" key="1">
    <citation type="submission" date="2018-08" db="EMBL/GenBank/DDBJ databases">
        <title>Freshwater and sediment microbial communities from various areas in North America, analyzing microbe dynamics in response to fracking.</title>
        <authorList>
            <person name="Lamendella R."/>
        </authorList>
    </citation>
    <scope>NUCLEOTIDE SEQUENCE [LARGE SCALE GENOMIC DNA]</scope>
    <source>
        <strain evidence="1 2">DB-1</strain>
    </source>
</reference>
<sequence>MSGTIRSGDNSPSVIGNNNRIGDTYLHIPNHNNRMKRSILYDVCCTLSKAEMNFREEYALHTNSDWIEKIEYNHIEKYKEIFEMYSLYYGVVEEVLERIPKRELLIRNIKTTYVKSKNVNANFSKDEILDIVFNNLSEIVVQSDQFSDDPMLEEEKCEAIHLIMFYAFTKCQLLEIVPRRNE</sequence>
<dbReference type="Proteomes" id="UP000256530">
    <property type="component" value="Unassembled WGS sequence"/>
</dbReference>
<accession>A0A3D9TMZ5</accession>
<evidence type="ECO:0000313" key="1">
    <source>
        <dbReference type="EMBL" id="REF18327.1"/>
    </source>
</evidence>
<evidence type="ECO:0000313" key="2">
    <source>
        <dbReference type="Proteomes" id="UP000256530"/>
    </source>
</evidence>
<name>A0A3D9TMZ5_BACMY</name>
<gene>
    <name evidence="1" type="ORF">DET55_14330</name>
</gene>
<dbReference type="AlphaFoldDB" id="A0A3D9TMZ5"/>
<protein>
    <submittedName>
        <fullName evidence="1">Uncharacterized protein</fullName>
    </submittedName>
</protein>
<dbReference type="RefSeq" id="WP_113938576.1">
    <property type="nucleotide sequence ID" value="NZ_QTTY01000043.1"/>
</dbReference>
<proteinExistence type="predicted"/>
<dbReference type="EMBL" id="QTTY01000043">
    <property type="protein sequence ID" value="REF18327.1"/>
    <property type="molecule type" value="Genomic_DNA"/>
</dbReference>
<organism evidence="1 2">
    <name type="scientific">Bacillus mycoides</name>
    <dbReference type="NCBI Taxonomy" id="1405"/>
    <lineage>
        <taxon>Bacteria</taxon>
        <taxon>Bacillati</taxon>
        <taxon>Bacillota</taxon>
        <taxon>Bacilli</taxon>
        <taxon>Bacillales</taxon>
        <taxon>Bacillaceae</taxon>
        <taxon>Bacillus</taxon>
        <taxon>Bacillus cereus group</taxon>
    </lineage>
</organism>